<protein>
    <recommendedName>
        <fullName evidence="5">Receptor L-domain domain-containing protein</fullName>
    </recommendedName>
</protein>
<organism evidence="3 4">
    <name type="scientific">Carboxylicivirga sediminis</name>
    <dbReference type="NCBI Taxonomy" id="2006564"/>
    <lineage>
        <taxon>Bacteria</taxon>
        <taxon>Pseudomonadati</taxon>
        <taxon>Bacteroidota</taxon>
        <taxon>Bacteroidia</taxon>
        <taxon>Marinilabiliales</taxon>
        <taxon>Marinilabiliaceae</taxon>
        <taxon>Carboxylicivirga</taxon>
    </lineage>
</organism>
<dbReference type="PROSITE" id="PS51257">
    <property type="entry name" value="PROKAR_LIPOPROTEIN"/>
    <property type="match status" value="1"/>
</dbReference>
<evidence type="ECO:0000313" key="3">
    <source>
        <dbReference type="EMBL" id="MBR8536075.1"/>
    </source>
</evidence>
<comment type="caution">
    <text evidence="3">The sequence shown here is derived from an EMBL/GenBank/DDBJ whole genome shotgun (WGS) entry which is preliminary data.</text>
</comment>
<evidence type="ECO:0000256" key="2">
    <source>
        <dbReference type="SAM" id="SignalP"/>
    </source>
</evidence>
<keyword evidence="4" id="KW-1185">Reference proteome</keyword>
<evidence type="ECO:0008006" key="5">
    <source>
        <dbReference type="Google" id="ProtNLM"/>
    </source>
</evidence>
<reference evidence="3" key="2">
    <citation type="submission" date="2021-04" db="EMBL/GenBank/DDBJ databases">
        <authorList>
            <person name="Zhang T."/>
            <person name="Zhang Y."/>
            <person name="Lu D."/>
            <person name="Zuo D."/>
            <person name="Du Z."/>
        </authorList>
    </citation>
    <scope>NUCLEOTIDE SEQUENCE</scope>
    <source>
        <strain evidence="3">JR1</strain>
    </source>
</reference>
<feature type="signal peptide" evidence="2">
    <location>
        <begin position="1"/>
        <end position="22"/>
    </location>
</feature>
<reference evidence="3" key="1">
    <citation type="journal article" date="2018" name="Int. J. Syst. Evol. Microbiol.">
        <title>Carboxylicivirga sediminis sp. nov., isolated from coastal sediment.</title>
        <authorList>
            <person name="Wang F.Q."/>
            <person name="Ren L.H."/>
            <person name="Zou R.J."/>
            <person name="Sun Y.Z."/>
            <person name="Liu X.J."/>
            <person name="Jiang F."/>
            <person name="Liu L.J."/>
        </authorList>
    </citation>
    <scope>NUCLEOTIDE SEQUENCE</scope>
    <source>
        <strain evidence="3">JR1</strain>
    </source>
</reference>
<sequence>MKRKLLPFLMMVLVAIMGSCVGDDIDSLQDQINDLDDKVAELEKTQQEALLAEIAKLQATITTLQEAMEAGDSDLASQYDALLNNLTLLEEEVANNKDAVYYGNLITDEDFAAFMAQGATIVTGKIIATSQAHIDALGALKLVGGNLSIFGGTAVELINLQTVSGSLMVEGVNEENASINLPALASIGDELWVSENEGLTSLNVNALILVNAYASIVSNMMLADLNLGNVNFNDDVYISSGLKGTLTLGQINGTLQLMYTGITNVVVNSTVIGGDLYMSGNGALEAYDMDKITEIKGNLTMESNGVWGATDTEFAAFAGLTTIVGNVMISYNYVPVIESFNAVTSVQGNSIGIYGDSYSQVSVFNNLLFDNTRHSIDINVRTDWFNGFNALSNANILNLTLEGNSKFDEVTGETTITPNKVNGFSSLVDCKGITLKVPDVFEFDAFNVFDNFWSAWGKYCHIYVPLDTDVDLCSMQPVLNKIAAGDFGTAVEVKFYEGWMELTDPAADIINNRLIDGCN</sequence>
<keyword evidence="2" id="KW-0732">Signal</keyword>
<evidence type="ECO:0000256" key="1">
    <source>
        <dbReference type="SAM" id="Coils"/>
    </source>
</evidence>
<accession>A0A941F6E0</accession>
<proteinExistence type="predicted"/>
<feature type="coiled-coil region" evidence="1">
    <location>
        <begin position="25"/>
        <end position="99"/>
    </location>
</feature>
<gene>
    <name evidence="3" type="ORF">KDU71_10950</name>
</gene>
<keyword evidence="1" id="KW-0175">Coiled coil</keyword>
<dbReference type="SUPFAM" id="SSF52058">
    <property type="entry name" value="L domain-like"/>
    <property type="match status" value="1"/>
</dbReference>
<name>A0A941F6E0_9BACT</name>
<evidence type="ECO:0000313" key="4">
    <source>
        <dbReference type="Proteomes" id="UP000679220"/>
    </source>
</evidence>
<dbReference type="EMBL" id="JAGTAR010000015">
    <property type="protein sequence ID" value="MBR8536075.1"/>
    <property type="molecule type" value="Genomic_DNA"/>
</dbReference>
<feature type="chain" id="PRO_5038104372" description="Receptor L-domain domain-containing protein" evidence="2">
    <location>
        <begin position="23"/>
        <end position="519"/>
    </location>
</feature>
<dbReference type="RefSeq" id="WP_212190752.1">
    <property type="nucleotide sequence ID" value="NZ_JAGTAR010000015.1"/>
</dbReference>
<dbReference type="Proteomes" id="UP000679220">
    <property type="component" value="Unassembled WGS sequence"/>
</dbReference>
<dbReference type="AlphaFoldDB" id="A0A941F6E0"/>